<dbReference type="SUPFAM" id="SSF56300">
    <property type="entry name" value="Metallo-dependent phosphatases"/>
    <property type="match status" value="1"/>
</dbReference>
<dbReference type="Pfam" id="PF00149">
    <property type="entry name" value="Metallophos"/>
    <property type="match status" value="1"/>
</dbReference>
<organism evidence="2 3">
    <name type="scientific">Coccidioides immitis RMSCC 2394</name>
    <dbReference type="NCBI Taxonomy" id="404692"/>
    <lineage>
        <taxon>Eukaryota</taxon>
        <taxon>Fungi</taxon>
        <taxon>Dikarya</taxon>
        <taxon>Ascomycota</taxon>
        <taxon>Pezizomycotina</taxon>
        <taxon>Eurotiomycetes</taxon>
        <taxon>Eurotiomycetidae</taxon>
        <taxon>Onygenales</taxon>
        <taxon>Onygenaceae</taxon>
        <taxon>Coccidioides</taxon>
    </lineage>
</organism>
<dbReference type="GO" id="GO:0016787">
    <property type="term" value="F:hydrolase activity"/>
    <property type="evidence" value="ECO:0007669"/>
    <property type="project" value="InterPro"/>
</dbReference>
<name>A0A0J6XYR5_COCIT</name>
<dbReference type="Proteomes" id="UP000054565">
    <property type="component" value="Unassembled WGS sequence"/>
</dbReference>
<dbReference type="PANTHER" id="PTHR37844">
    <property type="entry name" value="SER/THR PROTEIN PHOSPHATASE SUPERFAMILY (AFU_ORTHOLOGUE AFUA_1G14840)"/>
    <property type="match status" value="1"/>
</dbReference>
<accession>A0A0J6XYR5</accession>
<dbReference type="EMBL" id="DS028093">
    <property type="protein sequence ID" value="KMO99888.1"/>
    <property type="molecule type" value="Genomic_DNA"/>
</dbReference>
<dbReference type="PANTHER" id="PTHR37844:SF2">
    <property type="entry name" value="SER_THR PROTEIN PHOSPHATASE SUPERFAMILY (AFU_ORTHOLOGUE AFUA_1G14840)"/>
    <property type="match status" value="1"/>
</dbReference>
<dbReference type="Gene3D" id="3.60.21.10">
    <property type="match status" value="1"/>
</dbReference>
<protein>
    <submittedName>
        <fullName evidence="2">Ser/Thr protein phosphatase superfamily protein</fullName>
    </submittedName>
</protein>
<dbReference type="InterPro" id="IPR029052">
    <property type="entry name" value="Metallo-depent_PP-like"/>
</dbReference>
<gene>
    <name evidence="2" type="ORF">CIRG_00031</name>
</gene>
<feature type="domain" description="Calcineurin-like phosphoesterase" evidence="1">
    <location>
        <begin position="17"/>
        <end position="232"/>
    </location>
</feature>
<reference evidence="3" key="1">
    <citation type="journal article" date="2010" name="Genome Res.">
        <title>Population genomic sequencing of Coccidioides fungi reveals recent hybridization and transposon control.</title>
        <authorList>
            <person name="Neafsey D.E."/>
            <person name="Barker B.M."/>
            <person name="Sharpton T.J."/>
            <person name="Stajich J.E."/>
            <person name="Park D.J."/>
            <person name="Whiston E."/>
            <person name="Hung C.-Y."/>
            <person name="McMahan C."/>
            <person name="White J."/>
            <person name="Sykes S."/>
            <person name="Heiman D."/>
            <person name="Young S."/>
            <person name="Zeng Q."/>
            <person name="Abouelleil A."/>
            <person name="Aftuck L."/>
            <person name="Bessette D."/>
            <person name="Brown A."/>
            <person name="FitzGerald M."/>
            <person name="Lui A."/>
            <person name="Macdonald J.P."/>
            <person name="Priest M."/>
            <person name="Orbach M.J."/>
            <person name="Galgiani J.N."/>
            <person name="Kirkland T.N."/>
            <person name="Cole G.T."/>
            <person name="Birren B.W."/>
            <person name="Henn M.R."/>
            <person name="Taylor J.W."/>
            <person name="Rounsley S.D."/>
        </authorList>
    </citation>
    <scope>NUCLEOTIDE SEQUENCE [LARGE SCALE GENOMIC DNA]</scope>
    <source>
        <strain evidence="3">RMSCC 2394</strain>
    </source>
</reference>
<evidence type="ECO:0000313" key="2">
    <source>
        <dbReference type="EMBL" id="KMO99888.1"/>
    </source>
</evidence>
<dbReference type="OrthoDB" id="550558at2759"/>
<dbReference type="InterPro" id="IPR004843">
    <property type="entry name" value="Calcineurin-like_PHP"/>
</dbReference>
<proteinExistence type="predicted"/>
<evidence type="ECO:0000259" key="1">
    <source>
        <dbReference type="Pfam" id="PF00149"/>
    </source>
</evidence>
<evidence type="ECO:0000313" key="3">
    <source>
        <dbReference type="Proteomes" id="UP000054565"/>
    </source>
</evidence>
<sequence length="283" mass="32553">MGSTQPSQEGRLHAFQVISDLHLEVGRQYSSFEFPVKAPNLIFAGDVGCLAQYDEYLDFIRKQTCRFERVFLVLGNHEFYDMTYAAGLEKARELEKEPSLDGRLILLDRTRYDIPDSHVTLLGCTLWSRVADDVKEIVRSKVKDYRRIEDWSVEVHNSGHEKDSGWLKDQVKEIQRGGEQRQMLIVTHHAPCFDGTSSPRHAQNPWTCAFASDTLPDEGWAGVKYWIFGHTHYTTEFTRGVVRVVSNQRGYVLPSESTEKKAENKFDVEKFSEPVACQLKYPK</sequence>
<dbReference type="AlphaFoldDB" id="A0A0J6XYR5"/>